<evidence type="ECO:0008006" key="4">
    <source>
        <dbReference type="Google" id="ProtNLM"/>
    </source>
</evidence>
<name>A0A484HGZ0_9BACT</name>
<keyword evidence="1" id="KW-0812">Transmembrane</keyword>
<evidence type="ECO:0000256" key="1">
    <source>
        <dbReference type="SAM" id="Phobius"/>
    </source>
</evidence>
<proteinExistence type="predicted"/>
<evidence type="ECO:0000313" key="3">
    <source>
        <dbReference type="EMBL" id="VEN73741.1"/>
    </source>
</evidence>
<organism evidence="3">
    <name type="scientific">uncultured Desulfobacteraceae bacterium</name>
    <dbReference type="NCBI Taxonomy" id="218296"/>
    <lineage>
        <taxon>Bacteria</taxon>
        <taxon>Pseudomonadati</taxon>
        <taxon>Thermodesulfobacteriota</taxon>
        <taxon>Desulfobacteria</taxon>
        <taxon>Desulfobacterales</taxon>
        <taxon>Desulfobacteraceae</taxon>
        <taxon>environmental samples</taxon>
    </lineage>
</organism>
<reference evidence="3" key="1">
    <citation type="submission" date="2019-01" db="EMBL/GenBank/DDBJ databases">
        <authorList>
            <consortium name="Genoscope - CEA"/>
            <person name="William W."/>
        </authorList>
    </citation>
    <scope>NUCLEOTIDE SEQUENCE</scope>
    <source>
        <strain evidence="3">CR-1</strain>
    </source>
</reference>
<dbReference type="AlphaFoldDB" id="A0A484HGZ0"/>
<keyword evidence="1" id="KW-0472">Membrane</keyword>
<keyword evidence="2" id="KW-0732">Signal</keyword>
<protein>
    <recommendedName>
        <fullName evidence="4">Nickel transport protein</fullName>
    </recommendedName>
</protein>
<sequence length="154" mass="16419">MTGIRIVSKAAVCALVFAWLASPAMAHRVQVFAWAENGRVFCEGKFSGGRPAKGAEIVVFDPDGHILLKGKTNEKGEFSFPAPSTGVRVVLNASMGHRGEWSVSREEMGPGAAPEKTPGPSAWRVVPGLAAVLALSAAGFFAMRRRETKGRRNL</sequence>
<dbReference type="EMBL" id="CAACVI010000012">
    <property type="protein sequence ID" value="VEN73741.1"/>
    <property type="molecule type" value="Genomic_DNA"/>
</dbReference>
<keyword evidence="1" id="KW-1133">Transmembrane helix</keyword>
<evidence type="ECO:0000256" key="2">
    <source>
        <dbReference type="SAM" id="SignalP"/>
    </source>
</evidence>
<accession>A0A484HGZ0</accession>
<feature type="chain" id="PRO_5019806796" description="Nickel transport protein" evidence="2">
    <location>
        <begin position="27"/>
        <end position="154"/>
    </location>
</feature>
<feature type="signal peptide" evidence="2">
    <location>
        <begin position="1"/>
        <end position="26"/>
    </location>
</feature>
<gene>
    <name evidence="3" type="ORF">EPICR_20210</name>
</gene>
<feature type="transmembrane region" description="Helical" evidence="1">
    <location>
        <begin position="125"/>
        <end position="143"/>
    </location>
</feature>